<evidence type="ECO:0000259" key="1">
    <source>
        <dbReference type="Pfam" id="PF13360"/>
    </source>
</evidence>
<dbReference type="InterPro" id="IPR015943">
    <property type="entry name" value="WD40/YVTN_repeat-like_dom_sf"/>
</dbReference>
<dbReference type="InterPro" id="IPR002372">
    <property type="entry name" value="PQQ_rpt_dom"/>
</dbReference>
<dbReference type="InterPro" id="IPR011047">
    <property type="entry name" value="Quinoprotein_ADH-like_sf"/>
</dbReference>
<proteinExistence type="predicted"/>
<evidence type="ECO:0000313" key="2">
    <source>
        <dbReference type="EMBL" id="SEA86902.1"/>
    </source>
</evidence>
<accession>A0A1H4ERJ8</accession>
<dbReference type="SUPFAM" id="SSF50998">
    <property type="entry name" value="Quinoprotein alcohol dehydrogenase-like"/>
    <property type="match status" value="1"/>
</dbReference>
<evidence type="ECO:0000313" key="3">
    <source>
        <dbReference type="Proteomes" id="UP000199656"/>
    </source>
</evidence>
<keyword evidence="3" id="KW-1185">Reference proteome</keyword>
<dbReference type="RefSeq" id="WP_089763581.1">
    <property type="nucleotide sequence ID" value="NZ_BKAT01000032.1"/>
</dbReference>
<dbReference type="OrthoDB" id="5173551at2"/>
<protein>
    <submittedName>
        <fullName evidence="2">PQQ-like domain-containing protein</fullName>
    </submittedName>
</protein>
<reference evidence="3" key="1">
    <citation type="submission" date="2016-10" db="EMBL/GenBank/DDBJ databases">
        <authorList>
            <person name="Varghese N."/>
            <person name="Submissions S."/>
        </authorList>
    </citation>
    <scope>NUCLEOTIDE SEQUENCE [LARGE SCALE GENOMIC DNA]</scope>
    <source>
        <strain evidence="3">DSM 23920</strain>
    </source>
</reference>
<dbReference type="Pfam" id="PF13360">
    <property type="entry name" value="PQQ_2"/>
    <property type="match status" value="1"/>
</dbReference>
<name>A0A1H4ERJ8_9BACT</name>
<dbReference type="EMBL" id="FNRL01000019">
    <property type="protein sequence ID" value="SEA86902.1"/>
    <property type="molecule type" value="Genomic_DNA"/>
</dbReference>
<dbReference type="Proteomes" id="UP000199656">
    <property type="component" value="Unassembled WGS sequence"/>
</dbReference>
<gene>
    <name evidence="2" type="ORF">SAMN05660909_03880</name>
</gene>
<feature type="domain" description="Pyrrolo-quinoline quinone repeat" evidence="1">
    <location>
        <begin position="61"/>
        <end position="289"/>
    </location>
</feature>
<dbReference type="AlphaFoldDB" id="A0A1H4ERJ8"/>
<organism evidence="2 3">
    <name type="scientific">Chitinophaga terrae</name>
    <name type="common">ex Kim and Jung 2007</name>
    <dbReference type="NCBI Taxonomy" id="408074"/>
    <lineage>
        <taxon>Bacteria</taxon>
        <taxon>Pseudomonadati</taxon>
        <taxon>Bacteroidota</taxon>
        <taxon>Chitinophagia</taxon>
        <taxon>Chitinophagales</taxon>
        <taxon>Chitinophagaceae</taxon>
        <taxon>Chitinophaga</taxon>
    </lineage>
</organism>
<dbReference type="Gene3D" id="2.130.10.10">
    <property type="entry name" value="YVTN repeat-like/Quinoprotein amine dehydrogenase"/>
    <property type="match status" value="1"/>
</dbReference>
<dbReference type="STRING" id="408074.SAMN05660909_03880"/>
<sequence>MKLLFTIDQPRTCIPVGNKIVIAKDDILTAYNRKDLTPAWSVTIGRDFYYLIGKRLSIIADKHVRQYDPETGKLVLERVLDKRGFCYAGPDAMVMEEPCSNGSKLLQKINLVSGDIVWSTHLPPGTDFFISNDDVLVVLDGEKTLTGIDLHNGNKIWSVAFSLLLPDAVINSGVPPETYGDYFYVFTEKREMVQLEMRTGQLMYVFPSETVLAIVPTFFGQHVYFSSVSKILELNVAGQVSREIEFTPYITGAPFYFRTYVAVNDNYILLANSRTCEVLVFDKHTGAFVTSFCTGDENWYIRGYVFTASGDQLFVGMMKTGDVIYDRLNIYSLKPGEVG</sequence>